<feature type="transmembrane region" description="Helical" evidence="1">
    <location>
        <begin position="26"/>
        <end position="43"/>
    </location>
</feature>
<keyword evidence="3" id="KW-1185">Reference proteome</keyword>
<feature type="transmembrane region" description="Helical" evidence="1">
    <location>
        <begin position="257"/>
        <end position="281"/>
    </location>
</feature>
<gene>
    <name evidence="2" type="ORF">FB45DRAFT_944505</name>
</gene>
<feature type="transmembrane region" description="Helical" evidence="1">
    <location>
        <begin position="55"/>
        <end position="73"/>
    </location>
</feature>
<dbReference type="Proteomes" id="UP001221142">
    <property type="component" value="Unassembled WGS sequence"/>
</dbReference>
<feature type="transmembrane region" description="Helical" evidence="1">
    <location>
        <begin position="181"/>
        <end position="203"/>
    </location>
</feature>
<proteinExistence type="predicted"/>
<name>A0AAD7B383_9AGAR</name>
<keyword evidence="1" id="KW-0812">Transmembrane</keyword>
<protein>
    <submittedName>
        <fullName evidence="2">Uncharacterized protein</fullName>
    </submittedName>
</protein>
<reference evidence="2" key="1">
    <citation type="submission" date="2023-03" db="EMBL/GenBank/DDBJ databases">
        <title>Massive genome expansion in bonnet fungi (Mycena s.s.) driven by repeated elements and novel gene families across ecological guilds.</title>
        <authorList>
            <consortium name="Lawrence Berkeley National Laboratory"/>
            <person name="Harder C.B."/>
            <person name="Miyauchi S."/>
            <person name="Viragh M."/>
            <person name="Kuo A."/>
            <person name="Thoen E."/>
            <person name="Andreopoulos B."/>
            <person name="Lu D."/>
            <person name="Skrede I."/>
            <person name="Drula E."/>
            <person name="Henrissat B."/>
            <person name="Morin E."/>
            <person name="Kohler A."/>
            <person name="Barry K."/>
            <person name="LaButti K."/>
            <person name="Morin E."/>
            <person name="Salamov A."/>
            <person name="Lipzen A."/>
            <person name="Mereny Z."/>
            <person name="Hegedus B."/>
            <person name="Baldrian P."/>
            <person name="Stursova M."/>
            <person name="Weitz H."/>
            <person name="Taylor A."/>
            <person name="Grigoriev I.V."/>
            <person name="Nagy L.G."/>
            <person name="Martin F."/>
            <person name="Kauserud H."/>
        </authorList>
    </citation>
    <scope>NUCLEOTIDE SEQUENCE</scope>
    <source>
        <strain evidence="2">9284</strain>
    </source>
</reference>
<keyword evidence="1" id="KW-0472">Membrane</keyword>
<keyword evidence="1" id="KW-1133">Transmembrane helix</keyword>
<evidence type="ECO:0000313" key="3">
    <source>
        <dbReference type="Proteomes" id="UP001221142"/>
    </source>
</evidence>
<sequence>MSSTEDLIFTFGEIIYRNTVPHCVGFTFYGIYLIFFCAYLSLASRSPLQSRGSKILLAAMILLFLSSTGQFVLDMTFSLEQIKGYLMWTQIPLPDRRDLWDAKYEAIFVLERWPMAINFMISDLIVIWRASVLYTSRRRVQAMLWTVAAADVALWIAAGIVTSRDASQRSRDPQTDEVLNAVSNFISLGTNLVGTGAIFVRGWQQKKLMTEVVGKWRGDVPRILHILVETGSMWAIVQVVFAVLQQTDPANFTPLDMAVAVIGKAALYLAMCFILPVLIFLY</sequence>
<feature type="transmembrane region" description="Helical" evidence="1">
    <location>
        <begin position="142"/>
        <end position="161"/>
    </location>
</feature>
<dbReference type="AlphaFoldDB" id="A0AAD7B383"/>
<organism evidence="2 3">
    <name type="scientific">Roridomyces roridus</name>
    <dbReference type="NCBI Taxonomy" id="1738132"/>
    <lineage>
        <taxon>Eukaryota</taxon>
        <taxon>Fungi</taxon>
        <taxon>Dikarya</taxon>
        <taxon>Basidiomycota</taxon>
        <taxon>Agaricomycotina</taxon>
        <taxon>Agaricomycetes</taxon>
        <taxon>Agaricomycetidae</taxon>
        <taxon>Agaricales</taxon>
        <taxon>Marasmiineae</taxon>
        <taxon>Mycenaceae</taxon>
        <taxon>Roridomyces</taxon>
    </lineage>
</organism>
<feature type="transmembrane region" description="Helical" evidence="1">
    <location>
        <begin position="113"/>
        <end position="130"/>
    </location>
</feature>
<evidence type="ECO:0000256" key="1">
    <source>
        <dbReference type="SAM" id="Phobius"/>
    </source>
</evidence>
<accession>A0AAD7B383</accession>
<dbReference type="EMBL" id="JARKIF010000040">
    <property type="protein sequence ID" value="KAJ7609456.1"/>
    <property type="molecule type" value="Genomic_DNA"/>
</dbReference>
<comment type="caution">
    <text evidence="2">The sequence shown here is derived from an EMBL/GenBank/DDBJ whole genome shotgun (WGS) entry which is preliminary data.</text>
</comment>
<feature type="transmembrane region" description="Helical" evidence="1">
    <location>
        <begin position="223"/>
        <end position="245"/>
    </location>
</feature>
<evidence type="ECO:0000313" key="2">
    <source>
        <dbReference type="EMBL" id="KAJ7609456.1"/>
    </source>
</evidence>